<feature type="compositionally biased region" description="Basic and acidic residues" evidence="1">
    <location>
        <begin position="109"/>
        <end position="124"/>
    </location>
</feature>
<feature type="domain" description="Gp5/Type VI secretion system Vgr protein OB-fold" evidence="2">
    <location>
        <begin position="22"/>
        <end position="98"/>
    </location>
</feature>
<feature type="region of interest" description="Disordered" evidence="1">
    <location>
        <begin position="198"/>
        <end position="227"/>
    </location>
</feature>
<evidence type="ECO:0000256" key="1">
    <source>
        <dbReference type="SAM" id="MobiDB-lite"/>
    </source>
</evidence>
<dbReference type="Proteomes" id="UP000518300">
    <property type="component" value="Unassembled WGS sequence"/>
</dbReference>
<reference evidence="3 4" key="1">
    <citation type="submission" date="2020-04" db="EMBL/GenBank/DDBJ databases">
        <title>Draft genome of Pyxidicoccus fallax type strain.</title>
        <authorList>
            <person name="Whitworth D.E."/>
        </authorList>
    </citation>
    <scope>NUCLEOTIDE SEQUENCE [LARGE SCALE GENOMIC DNA]</scope>
    <source>
        <strain evidence="3 4">DSM 14698</strain>
    </source>
</reference>
<evidence type="ECO:0000259" key="2">
    <source>
        <dbReference type="Pfam" id="PF04717"/>
    </source>
</evidence>
<dbReference type="InterPro" id="IPR006531">
    <property type="entry name" value="Gp5/Vgr_OB"/>
</dbReference>
<dbReference type="Gene3D" id="2.40.50.230">
    <property type="entry name" value="Gp5 N-terminal domain"/>
    <property type="match status" value="1"/>
</dbReference>
<evidence type="ECO:0000313" key="3">
    <source>
        <dbReference type="EMBL" id="NMO15412.1"/>
    </source>
</evidence>
<dbReference type="RefSeq" id="WP_169344706.1">
    <property type="nucleotide sequence ID" value="NZ_JABBJJ010000039.1"/>
</dbReference>
<feature type="compositionally biased region" description="Polar residues" evidence="1">
    <location>
        <begin position="214"/>
        <end position="227"/>
    </location>
</feature>
<keyword evidence="4" id="KW-1185">Reference proteome</keyword>
<name>A0A848LB00_9BACT</name>
<organism evidence="3 4">
    <name type="scientific">Pyxidicoccus fallax</name>
    <dbReference type="NCBI Taxonomy" id="394095"/>
    <lineage>
        <taxon>Bacteria</taxon>
        <taxon>Pseudomonadati</taxon>
        <taxon>Myxococcota</taxon>
        <taxon>Myxococcia</taxon>
        <taxon>Myxococcales</taxon>
        <taxon>Cystobacterineae</taxon>
        <taxon>Myxococcaceae</taxon>
        <taxon>Pyxidicoccus</taxon>
    </lineage>
</organism>
<gene>
    <name evidence="3" type="ORF">HG543_11180</name>
</gene>
<proteinExistence type="predicted"/>
<comment type="caution">
    <text evidence="3">The sequence shown here is derived from an EMBL/GenBank/DDBJ whole genome shotgun (WGS) entry which is preliminary data.</text>
</comment>
<dbReference type="Pfam" id="PF04717">
    <property type="entry name" value="Phage_base_V"/>
    <property type="match status" value="1"/>
</dbReference>
<dbReference type="InterPro" id="IPR037026">
    <property type="entry name" value="Vgr_OB-fold_dom_sf"/>
</dbReference>
<accession>A0A848LB00</accession>
<feature type="region of interest" description="Disordered" evidence="1">
    <location>
        <begin position="103"/>
        <end position="130"/>
    </location>
</feature>
<dbReference type="SUPFAM" id="SSF69255">
    <property type="entry name" value="gp5 N-terminal domain-like"/>
    <property type="match status" value="1"/>
</dbReference>
<dbReference type="AlphaFoldDB" id="A0A848LB00"/>
<dbReference type="EMBL" id="JABBJJ010000039">
    <property type="protein sequence ID" value="NMO15412.1"/>
    <property type="molecule type" value="Genomic_DNA"/>
</dbReference>
<sequence length="227" mass="24478">MTLEELHRVMEERVFSRFYGKYEAVVTDNNDPRQLGRVRARVPAVLGEQVQSGWALPCAVFGGGKDRGLFVVPEVGDTIWMEFAGGDPSRPIWTGTFWGAPASTGGQDDLGKETGTEVPTHEGEPAGPGKLLLRTRAGHRIFLDDDGELAILANGNDKTEVRLTQNGEVIIKAERIKLGSDASEPLVLGNAFKQLFNQHTHPTGVGPSGPPTQPLGSNHLSELSSTE</sequence>
<evidence type="ECO:0000313" key="4">
    <source>
        <dbReference type="Proteomes" id="UP000518300"/>
    </source>
</evidence>
<protein>
    <recommendedName>
        <fullName evidence="2">Gp5/Type VI secretion system Vgr protein OB-fold domain-containing protein</fullName>
    </recommendedName>
</protein>